<evidence type="ECO:0000313" key="3">
    <source>
        <dbReference type="Proteomes" id="UP000651112"/>
    </source>
</evidence>
<keyword evidence="1" id="KW-0732">Signal</keyword>
<accession>A0ABR7XTZ9</accession>
<name>A0ABR7XTZ9_9SPHI</name>
<evidence type="ECO:0008006" key="4">
    <source>
        <dbReference type="Google" id="ProtNLM"/>
    </source>
</evidence>
<proteinExistence type="predicted"/>
<keyword evidence="3" id="KW-1185">Reference proteome</keyword>
<dbReference type="EMBL" id="JACNYL010000002">
    <property type="protein sequence ID" value="MBD1422209.1"/>
    <property type="molecule type" value="Genomic_DNA"/>
</dbReference>
<feature type="signal peptide" evidence="1">
    <location>
        <begin position="1"/>
        <end position="19"/>
    </location>
</feature>
<dbReference type="SUPFAM" id="SSF82171">
    <property type="entry name" value="DPP6 N-terminal domain-like"/>
    <property type="match status" value="1"/>
</dbReference>
<evidence type="ECO:0000313" key="2">
    <source>
        <dbReference type="EMBL" id="MBD1422209.1"/>
    </source>
</evidence>
<comment type="caution">
    <text evidence="2">The sequence shown here is derived from an EMBL/GenBank/DDBJ whole genome shotgun (WGS) entry which is preliminary data.</text>
</comment>
<dbReference type="Proteomes" id="UP000651112">
    <property type="component" value="Unassembled WGS sequence"/>
</dbReference>
<evidence type="ECO:0000256" key="1">
    <source>
        <dbReference type="SAM" id="SignalP"/>
    </source>
</evidence>
<reference evidence="2 3" key="1">
    <citation type="submission" date="2020-08" db="EMBL/GenBank/DDBJ databases">
        <title>Sphingobacterium sp. DN00404 isolated from aquaculture water.</title>
        <authorList>
            <person name="Zhang M."/>
        </authorList>
    </citation>
    <scope>NUCLEOTIDE SEQUENCE [LARGE SCALE GENOMIC DNA]</scope>
    <source>
        <strain evidence="2 3">KCTC 42746</strain>
    </source>
</reference>
<sequence length="297" mass="33934">MKKNLLLLFFLSCLCQVHGQVLSVVPSGALIACGEDKVLIIDPNKGNDTTAIIWSWSVHEAKAYLPERYQKLLVPFDECKPIDDNTKILLTSSGGATCILDIESRKIEFYAHTPMAHSADIIPGGFIAVANSTHPHGNSLEIYHRSKPEELILKDTLYSGHGVVWHPQKERLFVLGFNDIRCYKIKQGNDGIDLQLDYTDTLPDDGGHDLSQVDLYRFLITTHQHVFIYDIDKREFTPFDKLDLPHVKSINYSPHSDHLVYTKAEESWWTFNIYLRNPDKTVHLPFLKLYKVRVVAF</sequence>
<feature type="chain" id="PRO_5045484658" description="WD40-like Beta Propeller Repeat" evidence="1">
    <location>
        <begin position="20"/>
        <end position="297"/>
    </location>
</feature>
<dbReference type="Pfam" id="PF20138">
    <property type="entry name" value="DUF6528"/>
    <property type="match status" value="1"/>
</dbReference>
<organism evidence="2 3">
    <name type="scientific">Sphingobacterium chuzhouense</name>
    <dbReference type="NCBI Taxonomy" id="1742264"/>
    <lineage>
        <taxon>Bacteria</taxon>
        <taxon>Pseudomonadati</taxon>
        <taxon>Bacteroidota</taxon>
        <taxon>Sphingobacteriia</taxon>
        <taxon>Sphingobacteriales</taxon>
        <taxon>Sphingobacteriaceae</taxon>
        <taxon>Sphingobacterium</taxon>
    </lineage>
</organism>
<dbReference type="InterPro" id="IPR045383">
    <property type="entry name" value="DUF6528"/>
</dbReference>
<protein>
    <recommendedName>
        <fullName evidence="4">WD40-like Beta Propeller Repeat</fullName>
    </recommendedName>
</protein>
<gene>
    <name evidence="2" type="ORF">H8B21_11560</name>
</gene>
<dbReference type="PROSITE" id="PS51257">
    <property type="entry name" value="PROKAR_LIPOPROTEIN"/>
    <property type="match status" value="1"/>
</dbReference>
<dbReference type="RefSeq" id="WP_190313895.1">
    <property type="nucleotide sequence ID" value="NZ_JACNYL010000002.1"/>
</dbReference>